<proteinExistence type="predicted"/>
<reference evidence="1" key="1">
    <citation type="submission" date="2022-08" db="EMBL/GenBank/DDBJ databases">
        <title>Genome Sequence of Fusarium decemcellulare.</title>
        <authorList>
            <person name="Buettner E."/>
        </authorList>
    </citation>
    <scope>NUCLEOTIDE SEQUENCE</scope>
    <source>
        <strain evidence="1">Babe19</strain>
    </source>
</reference>
<organism evidence="1 2">
    <name type="scientific">Fusarium decemcellulare</name>
    <dbReference type="NCBI Taxonomy" id="57161"/>
    <lineage>
        <taxon>Eukaryota</taxon>
        <taxon>Fungi</taxon>
        <taxon>Dikarya</taxon>
        <taxon>Ascomycota</taxon>
        <taxon>Pezizomycotina</taxon>
        <taxon>Sordariomycetes</taxon>
        <taxon>Hypocreomycetidae</taxon>
        <taxon>Hypocreales</taxon>
        <taxon>Nectriaceae</taxon>
        <taxon>Fusarium</taxon>
        <taxon>Fusarium decemcellulare species complex</taxon>
    </lineage>
</organism>
<dbReference type="Proteomes" id="UP001148629">
    <property type="component" value="Unassembled WGS sequence"/>
</dbReference>
<gene>
    <name evidence="1" type="ORF">NM208_g7146</name>
</gene>
<evidence type="ECO:0000313" key="2">
    <source>
        <dbReference type="Proteomes" id="UP001148629"/>
    </source>
</evidence>
<sequence>MRFLTRQLLKFREAKLNKKPLSETTREKLEYFAKLRAQPIAIETKAANQQQYEVSTGVFASFLGPRMKYSACLFSTGYESLAEAETAMLDDYILKAELKDGMSILDLGCGWGSATLYFAEQFPNSKVIGFSNSKTQKEYIETEASRRRIKNVSIITGDIATYDLEPEQFDRVVSIELFEHMKNYELLMAKISRSLKVRGKLFVQILCHHSTPYDFDEGWMARYFFSGGTMPSADLLLYFQRDLQLQDQWWVSGMNYSKTLEGWLTTLVRNKEQVWPHLIETYGEDNAVTWYNRWVAYHIAGSELFAFGGGNVMGTAQYLFEKR</sequence>
<accession>A0ACC1SAF5</accession>
<protein>
    <submittedName>
        <fullName evidence="1">Uncharacterized protein</fullName>
    </submittedName>
</protein>
<comment type="caution">
    <text evidence="1">The sequence shown here is derived from an EMBL/GenBank/DDBJ whole genome shotgun (WGS) entry which is preliminary data.</text>
</comment>
<name>A0ACC1SAF5_9HYPO</name>
<evidence type="ECO:0000313" key="1">
    <source>
        <dbReference type="EMBL" id="KAJ3535404.1"/>
    </source>
</evidence>
<dbReference type="EMBL" id="JANRMS010000713">
    <property type="protein sequence ID" value="KAJ3535404.1"/>
    <property type="molecule type" value="Genomic_DNA"/>
</dbReference>
<keyword evidence="2" id="KW-1185">Reference proteome</keyword>